<evidence type="ECO:0000256" key="1">
    <source>
        <dbReference type="SAM" id="MobiDB-lite"/>
    </source>
</evidence>
<dbReference type="EMBL" id="FM992692">
    <property type="protein sequence ID" value="CAX41737.1"/>
    <property type="molecule type" value="Genomic_DNA"/>
</dbReference>
<keyword evidence="2" id="KW-0812">Transmembrane</keyword>
<evidence type="ECO:0000313" key="3">
    <source>
        <dbReference type="CGD" id="CAL0000167364"/>
    </source>
</evidence>
<feature type="region of interest" description="Disordered" evidence="1">
    <location>
        <begin position="196"/>
        <end position="221"/>
    </location>
</feature>
<dbReference type="AlphaFoldDB" id="B9WHU3"/>
<evidence type="ECO:0000256" key="2">
    <source>
        <dbReference type="SAM" id="Phobius"/>
    </source>
</evidence>
<dbReference type="GeneID" id="8048245"/>
<keyword evidence="2" id="KW-1133">Transmembrane helix</keyword>
<organism evidence="4 5">
    <name type="scientific">Candida dubliniensis (strain CD36 / ATCC MYA-646 / CBS 7987 / NCPF 3949 / NRRL Y-17841)</name>
    <name type="common">Yeast</name>
    <dbReference type="NCBI Taxonomy" id="573826"/>
    <lineage>
        <taxon>Eukaryota</taxon>
        <taxon>Fungi</taxon>
        <taxon>Dikarya</taxon>
        <taxon>Ascomycota</taxon>
        <taxon>Saccharomycotina</taxon>
        <taxon>Pichiomycetes</taxon>
        <taxon>Debaryomycetaceae</taxon>
        <taxon>Candida/Lodderomyces clade</taxon>
        <taxon>Candida</taxon>
    </lineage>
</organism>
<feature type="compositionally biased region" description="Gly residues" evidence="1">
    <location>
        <begin position="208"/>
        <end position="217"/>
    </location>
</feature>
<keyword evidence="2" id="KW-0472">Membrane</keyword>
<evidence type="ECO:0000313" key="4">
    <source>
        <dbReference type="EMBL" id="CAX41737.1"/>
    </source>
</evidence>
<dbReference type="InterPro" id="IPR053203">
    <property type="entry name" value="Cisplatin_resist-associated"/>
</dbReference>
<dbReference type="InterPro" id="IPR022024">
    <property type="entry name" value="DUF3602"/>
</dbReference>
<reference evidence="4 5" key="1">
    <citation type="journal article" date="2009" name="Genome Res.">
        <title>Comparative genomics of the fungal pathogens Candida dubliniensis and Candida albicans.</title>
        <authorList>
            <person name="Jackson A.P."/>
            <person name="Gamble J.A."/>
            <person name="Yeomans T."/>
            <person name="Moran G.P."/>
            <person name="Saunders D."/>
            <person name="Harris D."/>
            <person name="Aslett M."/>
            <person name="Barrell J.F."/>
            <person name="Butler G."/>
            <person name="Citiulo F."/>
            <person name="Coleman D.C."/>
            <person name="de Groot P.W.J."/>
            <person name="Goodwin T.J."/>
            <person name="Quail M.A."/>
            <person name="McQuillan J."/>
            <person name="Munro C.A."/>
            <person name="Pain A."/>
            <person name="Poulter R.T."/>
            <person name="Rajandream M.A."/>
            <person name="Renauld H."/>
            <person name="Spiering M.J."/>
            <person name="Tivey A."/>
            <person name="Gow N.A.R."/>
            <person name="Barrell B."/>
            <person name="Sullivan D.J."/>
            <person name="Berriman M."/>
        </authorList>
    </citation>
    <scope>NUCLEOTIDE SEQUENCE [LARGE SCALE GENOMIC DNA]</scope>
    <source>
        <strain evidence="5">CD36 / ATCC MYA-646 / CBS 7987 / NCPF 3949 / NRRL Y-17841</strain>
    </source>
</reference>
<feature type="compositionally biased region" description="Polar residues" evidence="1">
    <location>
        <begin position="67"/>
        <end position="94"/>
    </location>
</feature>
<sequence>MPFTTHLPTVFIILFFSFPKSSFPSFLSFLFTTSLLYHHISISFSIMAYSTGRGGAGNIHSNKNKTSENNVLTPQKSKTFSPQQSNDDGTPLQKVTSQNKRVYYSTGRGGAGNIKTSDQLPSPTLIPQGSNTPHLHTAKVSTGRGGYGNMVNNDDPELTRKLQDVDGEPASPKDDLYAITSNKSFSVGRGGFGNVISKSRSTDSQKDGNGGGSGGNGAIVPELYTVTSQPEKKVKKKHGFLGKIKEIFT</sequence>
<gene>
    <name evidence="3" type="ordered locus">Cd36_53600</name>
    <name evidence="4" type="ORF">CD36_53600</name>
</gene>
<dbReference type="HOGENOM" id="CLU_082191_0_0_1"/>
<dbReference type="OrthoDB" id="3063476at2759"/>
<feature type="transmembrane region" description="Helical" evidence="2">
    <location>
        <begin position="12"/>
        <end position="37"/>
    </location>
</feature>
<accession>B9WHU3</accession>
<dbReference type="PANTHER" id="PTHR34693">
    <property type="entry name" value="PROTEIN PAR32"/>
    <property type="match status" value="1"/>
</dbReference>
<proteinExistence type="predicted"/>
<dbReference type="VEuPathDB" id="FungiDB:CD36_53600"/>
<dbReference type="PANTHER" id="PTHR34693:SF1">
    <property type="entry name" value="PROTEIN PAR32"/>
    <property type="match status" value="1"/>
</dbReference>
<protein>
    <submittedName>
        <fullName evidence="4">Uncharacterized protein ydl173w homologue, putative</fullName>
    </submittedName>
</protein>
<evidence type="ECO:0000313" key="5">
    <source>
        <dbReference type="Proteomes" id="UP000002605"/>
    </source>
</evidence>
<dbReference type="RefSeq" id="XP_002420655.1">
    <property type="nucleotide sequence ID" value="XM_002420610.1"/>
</dbReference>
<dbReference type="Proteomes" id="UP000002605">
    <property type="component" value="Chromosome 5"/>
</dbReference>
<dbReference type="Pfam" id="PF12223">
    <property type="entry name" value="DUF3602"/>
    <property type="match status" value="2"/>
</dbReference>
<name>B9WHU3_CANDC</name>
<dbReference type="KEGG" id="cdu:CD36_53600"/>
<feature type="region of interest" description="Disordered" evidence="1">
    <location>
        <begin position="59"/>
        <end position="94"/>
    </location>
</feature>
<dbReference type="eggNOG" id="ENOG502S3S2">
    <property type="taxonomic scope" value="Eukaryota"/>
</dbReference>
<dbReference type="CGD" id="CAL0000167364">
    <property type="gene designation" value="Cd36_53600"/>
</dbReference>
<keyword evidence="5" id="KW-1185">Reference proteome</keyword>